<evidence type="ECO:0008006" key="3">
    <source>
        <dbReference type="Google" id="ProtNLM"/>
    </source>
</evidence>
<proteinExistence type="predicted"/>
<accession>A0A7S3GRW5</accession>
<sequence length="678" mass="75751">MNNLLPKIKKKITNPPEDKNLSWRPADAHPKTGKVSSFLESEFTKVSSVKTVYGQNVLPMKPPNERFVESSIFEEKDESALKAALRDTADRPRLLFIPPPSLTRKTVIKDLSSGNCLILKMINTLPMCMDLFVQKKLTISTTTVFPMRQSVRLIAGVEDEHVKEDEACFWFCSSKRAILTSTNRQELKDFTFTTKSQIGLEVEMVEERLVVTDVLLGGQAAMFTLQLRESEVVAVNGARIINMHEFREAMALAREGDGKLVIQVASYKGGKGKLDNLYAHDFTKSKEVKNLLSNIMLHGLDADHHRGIASGDNSVQEEEDSEDSEPEEPDSPTRRAIEKKKEAITVEGWENLDEYPDIDVIIQDGAYDNVDENEDGEEGMRAKRRSPGPRSSQEMGSPHRRFSLQGSHAGSRVVSRRGSLNSINSQNSMESNDSWNKLTKVEEIVTRRSLVCHPTDMGASQQWGTPSKHLQISNYSTTFTLEVCWVNEDGILIRRGDVHCGHTQYQMCDVDHVWVVIATPIQATSHHSQHSAFNFFTAGEALGLGTAAKAEEGSPAMVVFKPSKYSLSNNRCTSVLWTPFASMSITQRVYLSNKTTLEDSLSATKDSMKNPPNFTLTPHFHIQVFDGANKHGDLVGSNQHSLVKPLSREGAPLDRIKLTKWPKKGSAKREKALRALRK</sequence>
<feature type="region of interest" description="Disordered" evidence="1">
    <location>
        <begin position="1"/>
        <end position="31"/>
    </location>
</feature>
<organism evidence="2">
    <name type="scientific">Spumella elongata</name>
    <dbReference type="NCBI Taxonomy" id="89044"/>
    <lineage>
        <taxon>Eukaryota</taxon>
        <taxon>Sar</taxon>
        <taxon>Stramenopiles</taxon>
        <taxon>Ochrophyta</taxon>
        <taxon>Chrysophyceae</taxon>
        <taxon>Chromulinales</taxon>
        <taxon>Chromulinaceae</taxon>
        <taxon>Spumella</taxon>
    </lineage>
</organism>
<name>A0A7S3GRW5_9STRA</name>
<feature type="compositionally biased region" description="Polar residues" evidence="1">
    <location>
        <begin position="418"/>
        <end position="434"/>
    </location>
</feature>
<feature type="compositionally biased region" description="Acidic residues" evidence="1">
    <location>
        <begin position="315"/>
        <end position="330"/>
    </location>
</feature>
<reference evidence="2" key="1">
    <citation type="submission" date="2021-01" db="EMBL/GenBank/DDBJ databases">
        <authorList>
            <person name="Corre E."/>
            <person name="Pelletier E."/>
            <person name="Niang G."/>
            <person name="Scheremetjew M."/>
            <person name="Finn R."/>
            <person name="Kale V."/>
            <person name="Holt S."/>
            <person name="Cochrane G."/>
            <person name="Meng A."/>
            <person name="Brown T."/>
            <person name="Cohen L."/>
        </authorList>
    </citation>
    <scope>NUCLEOTIDE SEQUENCE</scope>
    <source>
        <strain evidence="2">CCAP 955/1</strain>
    </source>
</reference>
<feature type="region of interest" description="Disordered" evidence="1">
    <location>
        <begin position="306"/>
        <end position="339"/>
    </location>
</feature>
<protein>
    <recommendedName>
        <fullName evidence="3">PDZ domain-containing protein</fullName>
    </recommendedName>
</protein>
<feature type="compositionally biased region" description="Basic and acidic residues" evidence="1">
    <location>
        <begin position="16"/>
        <end position="30"/>
    </location>
</feature>
<dbReference type="AlphaFoldDB" id="A0A7S3GRW5"/>
<evidence type="ECO:0000313" key="2">
    <source>
        <dbReference type="EMBL" id="CAE0274699.1"/>
    </source>
</evidence>
<feature type="region of interest" description="Disordered" evidence="1">
    <location>
        <begin position="369"/>
        <end position="434"/>
    </location>
</feature>
<gene>
    <name evidence="2" type="ORF">SELO1098_LOCUS3527</name>
</gene>
<evidence type="ECO:0000256" key="1">
    <source>
        <dbReference type="SAM" id="MobiDB-lite"/>
    </source>
</evidence>
<dbReference type="EMBL" id="HBIC01006782">
    <property type="protein sequence ID" value="CAE0274699.1"/>
    <property type="molecule type" value="Transcribed_RNA"/>
</dbReference>